<dbReference type="InterPro" id="IPR018060">
    <property type="entry name" value="HTH_AraC"/>
</dbReference>
<dbReference type="InterPro" id="IPR014710">
    <property type="entry name" value="RmlC-like_jellyroll"/>
</dbReference>
<accession>A0ABX7N2C1</accession>
<evidence type="ECO:0000256" key="4">
    <source>
        <dbReference type="SAM" id="MobiDB-lite"/>
    </source>
</evidence>
<feature type="domain" description="HTH araC/xylS-type" evidence="5">
    <location>
        <begin position="222"/>
        <end position="320"/>
    </location>
</feature>
<dbReference type="PROSITE" id="PS00041">
    <property type="entry name" value="HTH_ARAC_FAMILY_1"/>
    <property type="match status" value="1"/>
</dbReference>
<dbReference type="Gene3D" id="2.60.120.10">
    <property type="entry name" value="Jelly Rolls"/>
    <property type="match status" value="1"/>
</dbReference>
<dbReference type="InterPro" id="IPR032783">
    <property type="entry name" value="AraC_lig"/>
</dbReference>
<dbReference type="RefSeq" id="WP_206714302.1">
    <property type="nucleotide sequence ID" value="NZ_CP071091.1"/>
</dbReference>
<keyword evidence="1" id="KW-0805">Transcription regulation</keyword>
<evidence type="ECO:0000256" key="1">
    <source>
        <dbReference type="ARBA" id="ARBA00023015"/>
    </source>
</evidence>
<dbReference type="PROSITE" id="PS01124">
    <property type="entry name" value="HTH_ARAC_FAMILY_2"/>
    <property type="match status" value="1"/>
</dbReference>
<dbReference type="Proteomes" id="UP000663090">
    <property type="component" value="Chromosome"/>
</dbReference>
<sequence>MRQKSDSLVQTSGEKPGLDVLADVLQGIHLRSRVHARYELTAPWGMRIERAPFPVFYAVMRGNCLLSAGEKELSLTGGDFVFLPAGAKFTLKDRRGSRVLPVEAIYATRQPIRCGGVLHYGGGGEAVTVLGGSFTFEGETLSPLVRHLPTLMHVKADDPASSRWLEPTLRFVASEIEAQQPGYETVVSRLADVLFVQALRAHLESSSKDNGWLRALVDPRIGAVLQRVHEKPEAPWTLEGLARAASMSRSVFAERFKQLVGEPPLVYVGRWRMHRAMTLMRTRDTSVAEVARAVGYETESAFGKAFRRWVGMTPGAFRRASVATPAPGGMPAASPSPGRRAG</sequence>
<keyword evidence="7" id="KW-1185">Reference proteome</keyword>
<dbReference type="Gene3D" id="1.10.10.60">
    <property type="entry name" value="Homeodomain-like"/>
    <property type="match status" value="2"/>
</dbReference>
<dbReference type="EMBL" id="CP071091">
    <property type="protein sequence ID" value="QSQ12579.1"/>
    <property type="molecule type" value="Genomic_DNA"/>
</dbReference>
<dbReference type="Pfam" id="PF12833">
    <property type="entry name" value="HTH_18"/>
    <property type="match status" value="1"/>
</dbReference>
<dbReference type="PANTHER" id="PTHR46796:SF7">
    <property type="entry name" value="ARAC FAMILY TRANSCRIPTIONAL REGULATOR"/>
    <property type="match status" value="1"/>
</dbReference>
<reference evidence="6 7" key="1">
    <citation type="submission" date="2021-02" db="EMBL/GenBank/DDBJ databases">
        <title>De Novo genome assembly of isolated myxobacteria.</title>
        <authorList>
            <person name="Stevens D.C."/>
        </authorList>
    </citation>
    <scope>NUCLEOTIDE SEQUENCE [LARGE SCALE GENOMIC DNA]</scope>
    <source>
        <strain evidence="6 7">SCHIC003</strain>
    </source>
</reference>
<protein>
    <submittedName>
        <fullName evidence="6">AraC family transcriptional regulator</fullName>
    </submittedName>
</protein>
<evidence type="ECO:0000313" key="7">
    <source>
        <dbReference type="Proteomes" id="UP000663090"/>
    </source>
</evidence>
<evidence type="ECO:0000259" key="5">
    <source>
        <dbReference type="PROSITE" id="PS01124"/>
    </source>
</evidence>
<dbReference type="InterPro" id="IPR018062">
    <property type="entry name" value="HTH_AraC-typ_CS"/>
</dbReference>
<dbReference type="Pfam" id="PF12852">
    <property type="entry name" value="Cupin_6"/>
    <property type="match status" value="1"/>
</dbReference>
<dbReference type="PRINTS" id="PR00032">
    <property type="entry name" value="HTHARAC"/>
</dbReference>
<dbReference type="InterPro" id="IPR050204">
    <property type="entry name" value="AraC_XylS_family_regulators"/>
</dbReference>
<dbReference type="InterPro" id="IPR020449">
    <property type="entry name" value="Tscrpt_reg_AraC-type_HTH"/>
</dbReference>
<keyword evidence="3" id="KW-0804">Transcription</keyword>
<gene>
    <name evidence="6" type="ORF">JY572_30070</name>
</gene>
<proteinExistence type="predicted"/>
<feature type="compositionally biased region" description="Low complexity" evidence="4">
    <location>
        <begin position="325"/>
        <end position="342"/>
    </location>
</feature>
<dbReference type="PANTHER" id="PTHR46796">
    <property type="entry name" value="HTH-TYPE TRANSCRIPTIONAL ACTIVATOR RHAS-RELATED"/>
    <property type="match status" value="1"/>
</dbReference>
<evidence type="ECO:0000256" key="3">
    <source>
        <dbReference type="ARBA" id="ARBA00023163"/>
    </source>
</evidence>
<name>A0ABX7N2C1_9BACT</name>
<dbReference type="SUPFAM" id="SSF46689">
    <property type="entry name" value="Homeodomain-like"/>
    <property type="match status" value="2"/>
</dbReference>
<keyword evidence="2" id="KW-0238">DNA-binding</keyword>
<dbReference type="SMART" id="SM00342">
    <property type="entry name" value="HTH_ARAC"/>
    <property type="match status" value="1"/>
</dbReference>
<organism evidence="6 7">
    <name type="scientific">Myxococcus landrumensis</name>
    <dbReference type="NCBI Taxonomy" id="2813577"/>
    <lineage>
        <taxon>Bacteria</taxon>
        <taxon>Pseudomonadati</taxon>
        <taxon>Myxococcota</taxon>
        <taxon>Myxococcia</taxon>
        <taxon>Myxococcales</taxon>
        <taxon>Cystobacterineae</taxon>
        <taxon>Myxococcaceae</taxon>
        <taxon>Myxococcus</taxon>
    </lineage>
</organism>
<feature type="region of interest" description="Disordered" evidence="4">
    <location>
        <begin position="320"/>
        <end position="342"/>
    </location>
</feature>
<evidence type="ECO:0000256" key="2">
    <source>
        <dbReference type="ARBA" id="ARBA00023125"/>
    </source>
</evidence>
<dbReference type="InterPro" id="IPR009057">
    <property type="entry name" value="Homeodomain-like_sf"/>
</dbReference>
<evidence type="ECO:0000313" key="6">
    <source>
        <dbReference type="EMBL" id="QSQ12579.1"/>
    </source>
</evidence>